<comment type="caution">
    <text evidence="4">The sequence shown here is derived from an EMBL/GenBank/DDBJ whole genome shotgun (WGS) entry which is preliminary data.</text>
</comment>
<dbReference type="GO" id="GO:0052572">
    <property type="term" value="P:response to host immune response"/>
    <property type="evidence" value="ECO:0007669"/>
    <property type="project" value="TreeGrafter"/>
</dbReference>
<dbReference type="RefSeq" id="WP_289624806.1">
    <property type="nucleotide sequence ID" value="NZ_BRXE01000018.1"/>
</dbReference>
<dbReference type="PANTHER" id="PTHR46766">
    <property type="entry name" value="GLUTAMINE-RICH PROTEIN 2"/>
    <property type="match status" value="1"/>
</dbReference>
<dbReference type="GeneID" id="83627630"/>
<gene>
    <name evidence="4" type="primary">PPE22_2</name>
    <name evidence="4" type="ORF">SRL2020028_22170</name>
</gene>
<sequence>MFDFGALPPEINSGRMYSGPGSAPMIAAASAWDGVAAELSSAASGYNSVITELTSSPWLGPASQAMISAVVPYVGWLSAAAVQAEETGNQARAAAAAYDTAFTMTVPPPVIAANRVLLMTLVATNFFGQNTPAIAATEAQYIEMWAQDAAAMYEYAASSASATELASFVEPPNTTTPDAVPGQAAAVSQATATPAADAVQTTATQLVSSAAVPQALQQLAASPAAAIEPNFVWNTIQNFLTYGLPTPLNNYTGLTPANYTAVVRALQAYFGVGLAAFGTQIEQQLYNGLGTTAGASGAWYPTPQFAALGAGGWHFHPGAGLSASVASSGKIGGLSVPVSWTNNAGTAAGSGAKVVSANFTATPAEAGPAGAVNSGAGIPLGSRNAQRAGNMGVRYGFRYSVVTRPPSAG</sequence>
<proteinExistence type="inferred from homology"/>
<dbReference type="Pfam" id="PF00823">
    <property type="entry name" value="PPE"/>
    <property type="match status" value="1"/>
</dbReference>
<dbReference type="InterPro" id="IPR000030">
    <property type="entry name" value="PPE_dom"/>
</dbReference>
<dbReference type="AlphaFoldDB" id="A0AA37PTD2"/>
<dbReference type="FunFam" id="1.20.1260.20:FF:000001">
    <property type="entry name" value="PPE family protein PPE41"/>
    <property type="match status" value="1"/>
</dbReference>
<feature type="domain" description="PPE" evidence="2">
    <location>
        <begin position="3"/>
        <end position="165"/>
    </location>
</feature>
<dbReference type="SUPFAM" id="SSF140459">
    <property type="entry name" value="PE/PPE dimer-like"/>
    <property type="match status" value="1"/>
</dbReference>
<dbReference type="PANTHER" id="PTHR46766:SF1">
    <property type="entry name" value="GLUTAMINE-RICH PROTEIN 2"/>
    <property type="match status" value="1"/>
</dbReference>
<dbReference type="Pfam" id="PF12484">
    <property type="entry name" value="PPE-SVP"/>
    <property type="match status" value="1"/>
</dbReference>
<dbReference type="Proteomes" id="UP001165663">
    <property type="component" value="Unassembled WGS sequence"/>
</dbReference>
<evidence type="ECO:0000313" key="5">
    <source>
        <dbReference type="Proteomes" id="UP001165663"/>
    </source>
</evidence>
<organism evidence="4 5">
    <name type="scientific">Mycobacterium kiyosense</name>
    <dbReference type="NCBI Taxonomy" id="2871094"/>
    <lineage>
        <taxon>Bacteria</taxon>
        <taxon>Bacillati</taxon>
        <taxon>Actinomycetota</taxon>
        <taxon>Actinomycetes</taxon>
        <taxon>Mycobacteriales</taxon>
        <taxon>Mycobacteriaceae</taxon>
        <taxon>Mycobacterium</taxon>
    </lineage>
</organism>
<dbReference type="Gene3D" id="1.20.1260.20">
    <property type="entry name" value="PPE superfamily"/>
    <property type="match status" value="1"/>
</dbReference>
<evidence type="ECO:0000259" key="3">
    <source>
        <dbReference type="Pfam" id="PF12484"/>
    </source>
</evidence>
<protein>
    <submittedName>
        <fullName evidence="4">PPE family protein</fullName>
    </submittedName>
</protein>
<dbReference type="InterPro" id="IPR022171">
    <property type="entry name" value="PPE_C"/>
</dbReference>
<feature type="domain" description="PPE family C-terminal" evidence="3">
    <location>
        <begin position="322"/>
        <end position="405"/>
    </location>
</feature>
<accession>A0AA37PTD2</accession>
<evidence type="ECO:0000259" key="2">
    <source>
        <dbReference type="Pfam" id="PF00823"/>
    </source>
</evidence>
<name>A0AA37PTD2_9MYCO</name>
<evidence type="ECO:0000313" key="4">
    <source>
        <dbReference type="EMBL" id="GLB82961.1"/>
    </source>
</evidence>
<reference evidence="4" key="1">
    <citation type="submission" date="2022-07" db="EMBL/GenBank/DDBJ databases">
        <title>Mycobacterium kiyosense sp. nov., scotochromogenic slow-glowing species isolated from respiratory specimens.</title>
        <authorList>
            <person name="Fukano H."/>
            <person name="Kazumi Y."/>
            <person name="Sakagami N."/>
            <person name="Ato M."/>
            <person name="Mitarai S."/>
            <person name="Hoshino Y."/>
        </authorList>
    </citation>
    <scope>NUCLEOTIDE SEQUENCE</scope>
    <source>
        <strain evidence="4">SRL2020-028</strain>
    </source>
</reference>
<dbReference type="EMBL" id="BRXE01000018">
    <property type="protein sequence ID" value="GLB82961.1"/>
    <property type="molecule type" value="Genomic_DNA"/>
</dbReference>
<dbReference type="InterPro" id="IPR038332">
    <property type="entry name" value="PPE_sf"/>
</dbReference>
<comment type="similarity">
    <text evidence="1">Belongs to the mycobacterial PPE family.</text>
</comment>
<evidence type="ECO:0000256" key="1">
    <source>
        <dbReference type="ARBA" id="ARBA00010652"/>
    </source>
</evidence>